<evidence type="ECO:0000256" key="1">
    <source>
        <dbReference type="SAM" id="MobiDB-lite"/>
    </source>
</evidence>
<dbReference type="EMBL" id="DUZY01000003">
    <property type="protein sequence ID" value="DAD30539.1"/>
    <property type="molecule type" value="Genomic_DNA"/>
</dbReference>
<organism evidence="2 3">
    <name type="scientific">Nelumbo nucifera</name>
    <name type="common">Sacred lotus</name>
    <dbReference type="NCBI Taxonomy" id="4432"/>
    <lineage>
        <taxon>Eukaryota</taxon>
        <taxon>Viridiplantae</taxon>
        <taxon>Streptophyta</taxon>
        <taxon>Embryophyta</taxon>
        <taxon>Tracheophyta</taxon>
        <taxon>Spermatophyta</taxon>
        <taxon>Magnoliopsida</taxon>
        <taxon>Proteales</taxon>
        <taxon>Nelumbonaceae</taxon>
        <taxon>Nelumbo</taxon>
    </lineage>
</organism>
<name>A0A822YGZ3_NELNU</name>
<dbReference type="Proteomes" id="UP000607653">
    <property type="component" value="Unassembled WGS sequence"/>
</dbReference>
<evidence type="ECO:0000313" key="2">
    <source>
        <dbReference type="EMBL" id="DAD30539.1"/>
    </source>
</evidence>
<proteinExistence type="predicted"/>
<reference evidence="2 3" key="1">
    <citation type="journal article" date="2020" name="Mol. Biol. Evol.">
        <title>Distinct Expression and Methylation Patterns for Genes with Different Fates following a Single Whole-Genome Duplication in Flowering Plants.</title>
        <authorList>
            <person name="Shi T."/>
            <person name="Rahmani R.S."/>
            <person name="Gugger P.F."/>
            <person name="Wang M."/>
            <person name="Li H."/>
            <person name="Zhang Y."/>
            <person name="Li Z."/>
            <person name="Wang Q."/>
            <person name="Van de Peer Y."/>
            <person name="Marchal K."/>
            <person name="Chen J."/>
        </authorList>
    </citation>
    <scope>NUCLEOTIDE SEQUENCE [LARGE SCALE GENOMIC DNA]</scope>
    <source>
        <tissue evidence="2">Leaf</tissue>
    </source>
</reference>
<accession>A0A822YGZ3</accession>
<sequence length="32" mass="3582">MQREVYKSAPSPGKWQPQVPNAHYGYGPPTPL</sequence>
<feature type="region of interest" description="Disordered" evidence="1">
    <location>
        <begin position="1"/>
        <end position="32"/>
    </location>
</feature>
<dbReference type="AlphaFoldDB" id="A0A822YGZ3"/>
<gene>
    <name evidence="2" type="ORF">HUJ06_009390</name>
</gene>
<keyword evidence="3" id="KW-1185">Reference proteome</keyword>
<comment type="caution">
    <text evidence="2">The sequence shown here is derived from an EMBL/GenBank/DDBJ whole genome shotgun (WGS) entry which is preliminary data.</text>
</comment>
<protein>
    <submittedName>
        <fullName evidence="2">Uncharacterized protein</fullName>
    </submittedName>
</protein>
<evidence type="ECO:0000313" key="3">
    <source>
        <dbReference type="Proteomes" id="UP000607653"/>
    </source>
</evidence>